<evidence type="ECO:0008006" key="4">
    <source>
        <dbReference type="Google" id="ProtNLM"/>
    </source>
</evidence>
<gene>
    <name evidence="2" type="ORF">EV657_101134</name>
</gene>
<dbReference type="EMBL" id="SOEB01000001">
    <property type="protein sequence ID" value="TDX33706.1"/>
    <property type="molecule type" value="Genomic_DNA"/>
</dbReference>
<dbReference type="Pfam" id="PF17267">
    <property type="entry name" value="DUF5333"/>
    <property type="match status" value="1"/>
</dbReference>
<evidence type="ECO:0000313" key="3">
    <source>
        <dbReference type="Proteomes" id="UP000295484"/>
    </source>
</evidence>
<name>A0A4R8GA15_9RHOB</name>
<evidence type="ECO:0000313" key="2">
    <source>
        <dbReference type="EMBL" id="TDX33706.1"/>
    </source>
</evidence>
<dbReference type="Proteomes" id="UP000295484">
    <property type="component" value="Unassembled WGS sequence"/>
</dbReference>
<protein>
    <recommendedName>
        <fullName evidence="4">DUF5333 domain-containing protein</fullName>
    </recommendedName>
</protein>
<accession>A0A4R8GA15</accession>
<keyword evidence="1" id="KW-0732">Signal</keyword>
<dbReference type="AlphaFoldDB" id="A0A4R8GA15"/>
<reference evidence="2 3" key="1">
    <citation type="submission" date="2019-03" db="EMBL/GenBank/DDBJ databases">
        <title>Genomic Encyclopedia of Type Strains, Phase IV (KMG-IV): sequencing the most valuable type-strain genomes for metagenomic binning, comparative biology and taxonomic classification.</title>
        <authorList>
            <person name="Goeker M."/>
        </authorList>
    </citation>
    <scope>NUCLEOTIDE SEQUENCE [LARGE SCALE GENOMIC DNA]</scope>
    <source>
        <strain evidence="2 3">JA181</strain>
    </source>
</reference>
<dbReference type="InterPro" id="IPR020349">
    <property type="entry name" value="Uncharacterised_14.7kDa"/>
</dbReference>
<evidence type="ECO:0000256" key="1">
    <source>
        <dbReference type="SAM" id="SignalP"/>
    </source>
</evidence>
<organism evidence="2 3">
    <name type="scientific">Rhodovulum visakhapatnamense</name>
    <dbReference type="NCBI Taxonomy" id="364297"/>
    <lineage>
        <taxon>Bacteria</taxon>
        <taxon>Pseudomonadati</taxon>
        <taxon>Pseudomonadota</taxon>
        <taxon>Alphaproteobacteria</taxon>
        <taxon>Rhodobacterales</taxon>
        <taxon>Paracoccaceae</taxon>
        <taxon>Rhodovulum</taxon>
    </lineage>
</organism>
<comment type="caution">
    <text evidence="2">The sequence shown here is derived from an EMBL/GenBank/DDBJ whole genome shotgun (WGS) entry which is preliminary data.</text>
</comment>
<proteinExistence type="predicted"/>
<sequence>MIAGAVISPGGRAAALAATLALAAAATAEGAEARPALGEQTEIVEGLQVIATANMIRKQCPRIEARMLTAYGYMRGLNSRASRLGYSDAEIRAFVEDKAEKARVEGAARDWLAARGVRRDRPESYCPVGLAEIRARTEIGRLLRAR</sequence>
<feature type="signal peptide" evidence="1">
    <location>
        <begin position="1"/>
        <end position="23"/>
    </location>
</feature>
<feature type="chain" id="PRO_5020516415" description="DUF5333 domain-containing protein" evidence="1">
    <location>
        <begin position="24"/>
        <end position="146"/>
    </location>
</feature>
<dbReference type="RefSeq" id="WP_134076823.1">
    <property type="nucleotide sequence ID" value="NZ_SOEB01000001.1"/>
</dbReference>